<protein>
    <submittedName>
        <fullName evidence="2">Type II secretion system protein</fullName>
    </submittedName>
</protein>
<organism evidence="2 3">
    <name type="scientific">Persicirhabdus sediminis</name>
    <dbReference type="NCBI Taxonomy" id="454144"/>
    <lineage>
        <taxon>Bacteria</taxon>
        <taxon>Pseudomonadati</taxon>
        <taxon>Verrucomicrobiota</taxon>
        <taxon>Verrucomicrobiia</taxon>
        <taxon>Verrucomicrobiales</taxon>
        <taxon>Verrucomicrobiaceae</taxon>
        <taxon>Persicirhabdus</taxon>
    </lineage>
</organism>
<dbReference type="RefSeq" id="WP_200311569.1">
    <property type="nucleotide sequence ID" value="NZ_JAENIM010000039.1"/>
</dbReference>
<evidence type="ECO:0000313" key="3">
    <source>
        <dbReference type="Proteomes" id="UP000624703"/>
    </source>
</evidence>
<keyword evidence="3" id="KW-1185">Reference proteome</keyword>
<feature type="transmembrane region" description="Helical" evidence="1">
    <location>
        <begin position="16"/>
        <end position="40"/>
    </location>
</feature>
<evidence type="ECO:0000256" key="1">
    <source>
        <dbReference type="SAM" id="Phobius"/>
    </source>
</evidence>
<sequence>MKVVQKIKYPASCKKAFTLIELTIVIGMMVIIAGFGMGLLSQQLKLQKIIRDNNFLVEDAPQVSNMLGRIVQRADRYQIFADMTAARSGVTGASSGDVLVLVFRDAVGNKSFGMIEAQTVDGEVSINYYHEDPAAGSVPIWDEADWRLARWDAPAEGDGLVFSNTNGRLTATLKGPKNEEITYASASQL</sequence>
<gene>
    <name evidence="2" type="ORF">JIN82_10440</name>
</gene>
<keyword evidence="1" id="KW-0472">Membrane</keyword>
<dbReference type="AlphaFoldDB" id="A0A8J7MGU3"/>
<accession>A0A8J7MGU3</accession>
<dbReference type="EMBL" id="JAENIM010000039">
    <property type="protein sequence ID" value="MBK1791569.1"/>
    <property type="molecule type" value="Genomic_DNA"/>
</dbReference>
<comment type="caution">
    <text evidence="2">The sequence shown here is derived from an EMBL/GenBank/DDBJ whole genome shotgun (WGS) entry which is preliminary data.</text>
</comment>
<keyword evidence="1" id="KW-0812">Transmembrane</keyword>
<proteinExistence type="predicted"/>
<name>A0A8J7MGU3_9BACT</name>
<reference evidence="2" key="1">
    <citation type="submission" date="2021-01" db="EMBL/GenBank/DDBJ databases">
        <title>Modified the classification status of verrucomicrobia.</title>
        <authorList>
            <person name="Feng X."/>
        </authorList>
    </citation>
    <scope>NUCLEOTIDE SEQUENCE</scope>
    <source>
        <strain evidence="2">_KCTC 22039</strain>
    </source>
</reference>
<dbReference type="Proteomes" id="UP000624703">
    <property type="component" value="Unassembled WGS sequence"/>
</dbReference>
<evidence type="ECO:0000313" key="2">
    <source>
        <dbReference type="EMBL" id="MBK1791569.1"/>
    </source>
</evidence>
<keyword evidence="1" id="KW-1133">Transmembrane helix</keyword>